<reference evidence="2 3" key="1">
    <citation type="submission" date="2017-06" db="EMBL/GenBank/DDBJ databases">
        <title>Draft genome sequence of a variant of Elsinoe murrayae.</title>
        <authorList>
            <person name="Cheng Q."/>
        </authorList>
    </citation>
    <scope>NUCLEOTIDE SEQUENCE [LARGE SCALE GENOMIC DNA]</scope>
    <source>
        <strain evidence="2 3">CQ-2017a</strain>
    </source>
</reference>
<evidence type="ECO:0000256" key="1">
    <source>
        <dbReference type="SAM" id="MobiDB-lite"/>
    </source>
</evidence>
<evidence type="ECO:0000313" key="3">
    <source>
        <dbReference type="Proteomes" id="UP000243797"/>
    </source>
</evidence>
<proteinExistence type="predicted"/>
<organism evidence="2 3">
    <name type="scientific">Sphaceloma murrayae</name>
    <dbReference type="NCBI Taxonomy" id="2082308"/>
    <lineage>
        <taxon>Eukaryota</taxon>
        <taxon>Fungi</taxon>
        <taxon>Dikarya</taxon>
        <taxon>Ascomycota</taxon>
        <taxon>Pezizomycotina</taxon>
        <taxon>Dothideomycetes</taxon>
        <taxon>Dothideomycetidae</taxon>
        <taxon>Myriangiales</taxon>
        <taxon>Elsinoaceae</taxon>
        <taxon>Sphaceloma</taxon>
    </lineage>
</organism>
<dbReference type="OrthoDB" id="3940676at2759"/>
<gene>
    <name evidence="2" type="ORF">CAC42_7367</name>
</gene>
<evidence type="ECO:0000313" key="2">
    <source>
        <dbReference type="EMBL" id="PNS19523.1"/>
    </source>
</evidence>
<accession>A0A2K1QX96</accession>
<dbReference type="InParanoid" id="A0A2K1QX96"/>
<feature type="compositionally biased region" description="Basic and acidic residues" evidence="1">
    <location>
        <begin position="33"/>
        <end position="42"/>
    </location>
</feature>
<protein>
    <submittedName>
        <fullName evidence="2">LisH domain-containing protein</fullName>
    </submittedName>
</protein>
<name>A0A2K1QX96_9PEZI</name>
<dbReference type="Proteomes" id="UP000243797">
    <property type="component" value="Unassembled WGS sequence"/>
</dbReference>
<sequence>MAELIPPAEHPSPTVANAISLATAEGYMAPKSPENESRRDSLFDLDLGPPPPKPTPTTFLDLPIDILLFLSDLLPAPSAISLRLTCRAIHTHFPKPTKPPPTALCLLTASARHQQSHEDQLDGKVRCALCKNLYPTSLFHKAAILSSSLPFENFRPLPPSPPSPAHSSQQVDHDLAIATSQSLSHLSDVVQDTPHRICAWHINRFILPPSAALIPSPALDALTSHLAHPLSPASDLPFLAARVCAEGWASTVETACMHCGLILVCVCSVGGCGTCGCGCEGCGTREVRCWWRLAKGRYGAGSGASFEAARRKWLIARAEEVESFGWEGGRGEGVVDWGMVRVGKCGNGKRDLGKEGKRKHVG</sequence>
<dbReference type="EMBL" id="NKHZ01000031">
    <property type="protein sequence ID" value="PNS19523.1"/>
    <property type="molecule type" value="Genomic_DNA"/>
</dbReference>
<comment type="caution">
    <text evidence="2">The sequence shown here is derived from an EMBL/GenBank/DDBJ whole genome shotgun (WGS) entry which is preliminary data.</text>
</comment>
<dbReference type="AlphaFoldDB" id="A0A2K1QX96"/>
<feature type="region of interest" description="Disordered" evidence="1">
    <location>
        <begin position="29"/>
        <end position="56"/>
    </location>
</feature>
<keyword evidence="3" id="KW-1185">Reference proteome</keyword>